<feature type="transmembrane region" description="Helical" evidence="1">
    <location>
        <begin position="205"/>
        <end position="228"/>
    </location>
</feature>
<dbReference type="OrthoDB" id="10039395at2759"/>
<accession>A0A6J8DKK0</accession>
<dbReference type="InterPro" id="IPR007110">
    <property type="entry name" value="Ig-like_dom"/>
</dbReference>
<dbReference type="InterPro" id="IPR013783">
    <property type="entry name" value="Ig-like_fold"/>
</dbReference>
<dbReference type="Proteomes" id="UP000507470">
    <property type="component" value="Unassembled WGS sequence"/>
</dbReference>
<keyword evidence="1" id="KW-1133">Transmembrane helix</keyword>
<dbReference type="Gene3D" id="2.60.40.10">
    <property type="entry name" value="Immunoglobulins"/>
    <property type="match status" value="1"/>
</dbReference>
<evidence type="ECO:0000259" key="2">
    <source>
        <dbReference type="PROSITE" id="PS50835"/>
    </source>
</evidence>
<feature type="domain" description="Ig-like" evidence="2">
    <location>
        <begin position="127"/>
        <end position="208"/>
    </location>
</feature>
<reference evidence="3 4" key="1">
    <citation type="submission" date="2020-06" db="EMBL/GenBank/DDBJ databases">
        <authorList>
            <person name="Li R."/>
            <person name="Bekaert M."/>
        </authorList>
    </citation>
    <scope>NUCLEOTIDE SEQUENCE [LARGE SCALE GENOMIC DNA]</scope>
    <source>
        <strain evidence="4">wild</strain>
    </source>
</reference>
<protein>
    <recommendedName>
        <fullName evidence="2">Ig-like domain-containing protein</fullName>
    </recommendedName>
</protein>
<dbReference type="PROSITE" id="PS50835">
    <property type="entry name" value="IG_LIKE"/>
    <property type="match status" value="1"/>
</dbReference>
<dbReference type="AlphaFoldDB" id="A0A6J8DKK0"/>
<proteinExistence type="predicted"/>
<keyword evidence="4" id="KW-1185">Reference proteome</keyword>
<gene>
    <name evidence="3" type="ORF">MCOR_41649</name>
</gene>
<evidence type="ECO:0000256" key="1">
    <source>
        <dbReference type="SAM" id="Phobius"/>
    </source>
</evidence>
<keyword evidence="1" id="KW-0812">Transmembrane</keyword>
<evidence type="ECO:0000313" key="4">
    <source>
        <dbReference type="Proteomes" id="UP000507470"/>
    </source>
</evidence>
<name>A0A6J8DKK0_MYTCO</name>
<dbReference type="EMBL" id="CACVKT020007518">
    <property type="protein sequence ID" value="CAC5408237.1"/>
    <property type="molecule type" value="Genomic_DNA"/>
</dbReference>
<evidence type="ECO:0000313" key="3">
    <source>
        <dbReference type="EMBL" id="CAC5408237.1"/>
    </source>
</evidence>
<sequence length="271" mass="30232">MYRVKTNSREVHMTNTSEVLGTDGIKLRCLYTKDPADQVTGVNFLVKSDATDTFVNIAESSVFTSQPKLLPTGVYLFGSAYITKLSDLQSEVVLIFNDLKCQLSVHQAAQTDSVPMQIFVRDRVQIPTVTKHPDKQKYIVGRDLSIILTCTSDVNHKPIYRWYKENHDKGISTDGNFTIKNKAKSTTSRTTCSNKTAELKNDNTAVVVVGTVCGSIILVLCVMLFAVIQNNKKTVRCPLTVNCRNITEVYVNTTQQHNSHYEGVGHAFRCS</sequence>
<organism evidence="3 4">
    <name type="scientific">Mytilus coruscus</name>
    <name type="common">Sea mussel</name>
    <dbReference type="NCBI Taxonomy" id="42192"/>
    <lineage>
        <taxon>Eukaryota</taxon>
        <taxon>Metazoa</taxon>
        <taxon>Spiralia</taxon>
        <taxon>Lophotrochozoa</taxon>
        <taxon>Mollusca</taxon>
        <taxon>Bivalvia</taxon>
        <taxon>Autobranchia</taxon>
        <taxon>Pteriomorphia</taxon>
        <taxon>Mytilida</taxon>
        <taxon>Mytiloidea</taxon>
        <taxon>Mytilidae</taxon>
        <taxon>Mytilinae</taxon>
        <taxon>Mytilus</taxon>
    </lineage>
</organism>
<keyword evidence="1" id="KW-0472">Membrane</keyword>